<reference evidence="2 3" key="1">
    <citation type="submission" date="2019-03" db="EMBL/GenBank/DDBJ databases">
        <title>Genomic Encyclopedia of Type Strains, Phase IV (KMG-V): Genome sequencing to study the core and pangenomes of soil and plant-associated prokaryotes.</title>
        <authorList>
            <person name="Whitman W."/>
        </authorList>
    </citation>
    <scope>NUCLEOTIDE SEQUENCE [LARGE SCALE GENOMIC DNA]</scope>
    <source>
        <strain evidence="2 3">Hc14</strain>
    </source>
</reference>
<keyword evidence="1" id="KW-1133">Transmembrane helix</keyword>
<dbReference type="AlphaFoldDB" id="A0A4R3Q465"/>
<proteinExistence type="predicted"/>
<gene>
    <name evidence="2" type="ORF">EV132_11069</name>
</gene>
<dbReference type="RefSeq" id="WP_165928233.1">
    <property type="nucleotide sequence ID" value="NZ_SMBH01000010.1"/>
</dbReference>
<evidence type="ECO:0000313" key="2">
    <source>
        <dbReference type="EMBL" id="TCU13992.1"/>
    </source>
</evidence>
<dbReference type="Proteomes" id="UP000294576">
    <property type="component" value="Unassembled WGS sequence"/>
</dbReference>
<dbReference type="EMBL" id="SMBH01000010">
    <property type="protein sequence ID" value="TCU13992.1"/>
    <property type="molecule type" value="Genomic_DNA"/>
</dbReference>
<evidence type="ECO:0000313" key="3">
    <source>
        <dbReference type="Proteomes" id="UP000294576"/>
    </source>
</evidence>
<feature type="transmembrane region" description="Helical" evidence="1">
    <location>
        <begin position="12"/>
        <end position="31"/>
    </location>
</feature>
<evidence type="ECO:0000256" key="1">
    <source>
        <dbReference type="SAM" id="Phobius"/>
    </source>
</evidence>
<keyword evidence="1" id="KW-0812">Transmembrane</keyword>
<name>A0A4R3Q465_RHISU</name>
<keyword evidence="1" id="KW-0472">Membrane</keyword>
<organism evidence="2 3">
    <name type="scientific">Rhizobium sullae</name>
    <name type="common">Rhizobium hedysari</name>
    <dbReference type="NCBI Taxonomy" id="50338"/>
    <lineage>
        <taxon>Bacteria</taxon>
        <taxon>Pseudomonadati</taxon>
        <taxon>Pseudomonadota</taxon>
        <taxon>Alphaproteobacteria</taxon>
        <taxon>Hyphomicrobiales</taxon>
        <taxon>Rhizobiaceae</taxon>
        <taxon>Rhizobium/Agrobacterium group</taxon>
        <taxon>Rhizobium</taxon>
    </lineage>
</organism>
<sequence>MQRRHRRAHTVIWTGIAVVLPIMLIVIFASVPKLPADAPAVRLDAAAAQGDKQP</sequence>
<protein>
    <submittedName>
        <fullName evidence="2">Uncharacterized protein</fullName>
    </submittedName>
</protein>
<comment type="caution">
    <text evidence="2">The sequence shown here is derived from an EMBL/GenBank/DDBJ whole genome shotgun (WGS) entry which is preliminary data.</text>
</comment>
<accession>A0A4R3Q465</accession>